<evidence type="ECO:0000256" key="12">
    <source>
        <dbReference type="ARBA" id="ARBA00023128"/>
    </source>
</evidence>
<evidence type="ECO:0000256" key="11">
    <source>
        <dbReference type="ARBA" id="ARBA00023027"/>
    </source>
</evidence>
<keyword evidence="12 17" id="KW-0496">Mitochondrion</keyword>
<comment type="catalytic activity">
    <reaction evidence="15">
        <text>a ubiquinone + NADH + 5 H(+)(in) = a ubiquinol + NAD(+) + 4 H(+)(out)</text>
        <dbReference type="Rhea" id="RHEA:29091"/>
        <dbReference type="Rhea" id="RHEA-COMP:9565"/>
        <dbReference type="Rhea" id="RHEA-COMP:9566"/>
        <dbReference type="ChEBI" id="CHEBI:15378"/>
        <dbReference type="ChEBI" id="CHEBI:16389"/>
        <dbReference type="ChEBI" id="CHEBI:17976"/>
        <dbReference type="ChEBI" id="CHEBI:57540"/>
        <dbReference type="ChEBI" id="CHEBI:57945"/>
        <dbReference type="EC" id="7.1.1.2"/>
    </reaction>
</comment>
<sequence length="171" mass="19424">MLHKMPPDMTKLLMSTSTMTSIMFTQMKHPLAVGMMLLMQTTMVCIISGTMYSSFWFSYILFMIMIGGMLVLFMYMTSLASNEMFSPSNKMISITMITLPVLTYVMPAVTNNKEMCTHNTMMENEILTTTTVMYNQMMGTMTTLLVLYMLMTLIVVVNIINVSSGPLRQMN</sequence>
<evidence type="ECO:0000256" key="3">
    <source>
        <dbReference type="ARBA" id="ARBA00012944"/>
    </source>
</evidence>
<evidence type="ECO:0000256" key="10">
    <source>
        <dbReference type="ARBA" id="ARBA00022989"/>
    </source>
</evidence>
<evidence type="ECO:0000256" key="8">
    <source>
        <dbReference type="ARBA" id="ARBA00022967"/>
    </source>
</evidence>
<evidence type="ECO:0000256" key="5">
    <source>
        <dbReference type="ARBA" id="ARBA00022448"/>
    </source>
</evidence>
<comment type="subcellular location">
    <subcellularLocation>
        <location evidence="1">Mitochondrion membrane</location>
        <topology evidence="1">Multi-pass membrane protein</topology>
    </subcellularLocation>
</comment>
<evidence type="ECO:0000256" key="6">
    <source>
        <dbReference type="ARBA" id="ARBA00022660"/>
    </source>
</evidence>
<evidence type="ECO:0000256" key="13">
    <source>
        <dbReference type="ARBA" id="ARBA00023136"/>
    </source>
</evidence>
<evidence type="ECO:0000256" key="1">
    <source>
        <dbReference type="ARBA" id="ARBA00004225"/>
    </source>
</evidence>
<evidence type="ECO:0000256" key="14">
    <source>
        <dbReference type="ARBA" id="ARBA00031019"/>
    </source>
</evidence>
<keyword evidence="11" id="KW-0520">NAD</keyword>
<protein>
    <recommendedName>
        <fullName evidence="4">NADH-ubiquinone oxidoreductase chain 6</fullName>
        <ecNumber evidence="3">7.1.1.2</ecNumber>
    </recommendedName>
    <alternativeName>
        <fullName evidence="14">NADH dehydrogenase subunit 6</fullName>
    </alternativeName>
</protein>
<reference evidence="17" key="1">
    <citation type="journal article" date="2021" name="Syst. Entomol.">
        <title>Molecular phylogeny and historical biogeography of Apicotermitinae (Blattodea: Termitidae).</title>
        <authorList>
            <person name="Romero Arias J."/>
            <person name="Boom A."/>
            <person name="Wang M."/>
            <person name="Clitheroe C."/>
            <person name="Sobotnik J."/>
            <person name="Stiblik P."/>
            <person name="Bourguignon T."/>
            <person name="Roisin Y."/>
        </authorList>
    </citation>
    <scope>NUCLEOTIDE SEQUENCE</scope>
</reference>
<organism evidence="17">
    <name type="scientific">Apicotermitinae gen. D sp. CAM075</name>
    <dbReference type="NCBI Taxonomy" id="2854121"/>
    <lineage>
        <taxon>Eukaryota</taxon>
        <taxon>Metazoa</taxon>
        <taxon>Ecdysozoa</taxon>
        <taxon>Arthropoda</taxon>
        <taxon>Hexapoda</taxon>
        <taxon>Insecta</taxon>
        <taxon>Pterygota</taxon>
        <taxon>Neoptera</taxon>
        <taxon>Polyneoptera</taxon>
        <taxon>Dictyoptera</taxon>
        <taxon>Blattodea</taxon>
        <taxon>Blattoidea</taxon>
        <taxon>Termitoidae</taxon>
        <taxon>Termitidae</taxon>
        <taxon>Apicotermitinae</taxon>
    </lineage>
</organism>
<keyword evidence="5" id="KW-0813">Transport</keyword>
<keyword evidence="8" id="KW-1278">Translocase</keyword>
<gene>
    <name evidence="17" type="primary">nad6</name>
</gene>
<name>A0A8F6U330_9NEOP</name>
<dbReference type="InterPro" id="IPR050269">
    <property type="entry name" value="ComplexI_Subunit6"/>
</dbReference>
<dbReference type="GO" id="GO:0008137">
    <property type="term" value="F:NADH dehydrogenase (ubiquinone) activity"/>
    <property type="evidence" value="ECO:0007669"/>
    <property type="project" value="UniProtKB-EC"/>
</dbReference>
<dbReference type="PANTHER" id="PTHR11435">
    <property type="entry name" value="NADH UBIQUINONE OXIDOREDUCTASE SUBUNIT ND6"/>
    <property type="match status" value="1"/>
</dbReference>
<dbReference type="AlphaFoldDB" id="A0A8F6U330"/>
<evidence type="ECO:0000256" key="2">
    <source>
        <dbReference type="ARBA" id="ARBA00005698"/>
    </source>
</evidence>
<dbReference type="EC" id="7.1.1.2" evidence="3"/>
<feature type="transmembrane region" description="Helical" evidence="16">
    <location>
        <begin position="91"/>
        <end position="109"/>
    </location>
</feature>
<feature type="transmembrane region" description="Helical" evidence="16">
    <location>
        <begin position="137"/>
        <end position="160"/>
    </location>
</feature>
<comment type="similarity">
    <text evidence="2">Belongs to the complex I subunit 6 family.</text>
</comment>
<dbReference type="PANTHER" id="PTHR11435:SF1">
    <property type="entry name" value="NADH-UBIQUINONE OXIDOREDUCTASE CHAIN 6"/>
    <property type="match status" value="1"/>
</dbReference>
<accession>A0A8F6U330</accession>
<evidence type="ECO:0000313" key="17">
    <source>
        <dbReference type="EMBL" id="QXT44073.1"/>
    </source>
</evidence>
<geneLocation type="mitochondrion" evidence="17"/>
<proteinExistence type="inferred from homology"/>
<keyword evidence="7 16" id="KW-0812">Transmembrane</keyword>
<keyword evidence="9" id="KW-0249">Electron transport</keyword>
<evidence type="ECO:0000256" key="16">
    <source>
        <dbReference type="SAM" id="Phobius"/>
    </source>
</evidence>
<evidence type="ECO:0000256" key="9">
    <source>
        <dbReference type="ARBA" id="ARBA00022982"/>
    </source>
</evidence>
<evidence type="ECO:0000256" key="15">
    <source>
        <dbReference type="ARBA" id="ARBA00049551"/>
    </source>
</evidence>
<feature type="transmembrane region" description="Helical" evidence="16">
    <location>
        <begin position="56"/>
        <end position="79"/>
    </location>
</feature>
<keyword evidence="13 16" id="KW-0472">Membrane</keyword>
<keyword evidence="10 16" id="KW-1133">Transmembrane helix</keyword>
<evidence type="ECO:0000256" key="4">
    <source>
        <dbReference type="ARBA" id="ARBA00021095"/>
    </source>
</evidence>
<dbReference type="GO" id="GO:0031966">
    <property type="term" value="C:mitochondrial membrane"/>
    <property type="evidence" value="ECO:0007669"/>
    <property type="project" value="UniProtKB-SubCell"/>
</dbReference>
<dbReference type="EMBL" id="MW773496">
    <property type="protein sequence ID" value="QXT44073.1"/>
    <property type="molecule type" value="Genomic_DNA"/>
</dbReference>
<keyword evidence="6" id="KW-0679">Respiratory chain</keyword>
<evidence type="ECO:0000256" key="7">
    <source>
        <dbReference type="ARBA" id="ARBA00022692"/>
    </source>
</evidence>